<dbReference type="SMART" id="SM00325">
    <property type="entry name" value="RhoGEF"/>
    <property type="match status" value="1"/>
</dbReference>
<evidence type="ECO:0000259" key="2">
    <source>
        <dbReference type="PROSITE" id="PS50010"/>
    </source>
</evidence>
<feature type="compositionally biased region" description="Polar residues" evidence="1">
    <location>
        <begin position="203"/>
        <end position="214"/>
    </location>
</feature>
<dbReference type="SUPFAM" id="SSF48065">
    <property type="entry name" value="DBL homology domain (DH-domain)"/>
    <property type="match status" value="1"/>
</dbReference>
<feature type="region of interest" description="Disordered" evidence="1">
    <location>
        <begin position="812"/>
        <end position="833"/>
    </location>
</feature>
<dbReference type="PANTHER" id="PTHR45818">
    <property type="entry name" value="PROTEIN VAV"/>
    <property type="match status" value="1"/>
</dbReference>
<evidence type="ECO:0000313" key="3">
    <source>
        <dbReference type="EMBL" id="KEY67517.1"/>
    </source>
</evidence>
<feature type="region of interest" description="Disordered" evidence="1">
    <location>
        <begin position="845"/>
        <end position="885"/>
    </location>
</feature>
<dbReference type="Gene3D" id="1.20.900.10">
    <property type="entry name" value="Dbl homology (DH) domain"/>
    <property type="match status" value="1"/>
</dbReference>
<dbReference type="AlphaFoldDB" id="A0A084AQD8"/>
<feature type="compositionally biased region" description="Basic and acidic residues" evidence="1">
    <location>
        <begin position="132"/>
        <end position="153"/>
    </location>
</feature>
<feature type="region of interest" description="Disordered" evidence="1">
    <location>
        <begin position="937"/>
        <end position="974"/>
    </location>
</feature>
<dbReference type="InterPro" id="IPR035899">
    <property type="entry name" value="DBL_dom_sf"/>
</dbReference>
<feature type="compositionally biased region" description="Basic and acidic residues" evidence="1">
    <location>
        <begin position="937"/>
        <end position="949"/>
    </location>
</feature>
<dbReference type="Proteomes" id="UP000028045">
    <property type="component" value="Unassembled WGS sequence"/>
</dbReference>
<accession>A0A084AQD8</accession>
<reference evidence="3 4" key="1">
    <citation type="journal article" date="2014" name="BMC Genomics">
        <title>Comparative genome sequencing reveals chemotype-specific gene clusters in the toxigenic black mold Stachybotrys.</title>
        <authorList>
            <person name="Semeiks J."/>
            <person name="Borek D."/>
            <person name="Otwinowski Z."/>
            <person name="Grishin N.V."/>
        </authorList>
    </citation>
    <scope>NUCLEOTIDE SEQUENCE [LARGE SCALE GENOMIC DNA]</scope>
    <source>
        <strain evidence="4">CBS 109288 / IBT 7711</strain>
    </source>
</reference>
<gene>
    <name evidence="3" type="ORF">S7711_02437</name>
</gene>
<feature type="domain" description="DH" evidence="2">
    <location>
        <begin position="244"/>
        <end position="514"/>
    </location>
</feature>
<feature type="compositionally biased region" description="Basic and acidic residues" evidence="1">
    <location>
        <begin position="855"/>
        <end position="866"/>
    </location>
</feature>
<proteinExistence type="predicted"/>
<dbReference type="GO" id="GO:0005737">
    <property type="term" value="C:cytoplasm"/>
    <property type="evidence" value="ECO:0007669"/>
    <property type="project" value="TreeGrafter"/>
</dbReference>
<dbReference type="OrthoDB" id="8059989at2759"/>
<protein>
    <recommendedName>
        <fullName evidence="2">DH domain-containing protein</fullName>
    </recommendedName>
</protein>
<sequence>MALVESPSYAQQFKTPSPSTIECKLLELRDIGTDHEAIERAVNASYDALSSNLDEIDRAKMDGLGKVGQMDTLKLGTSGQQVGDHVLMEFPSIALNDFHESSLDNDHILDIESKKPFQRWMRSLHRRTKRRPPLDELHRDNSCELLRPDDRHSPSMMAPSGHHRNSSSGSSFRFVSAVRSASVSLASMSAVTRSRRNTARSHCLSQTNRSSRASLSMPRASEDSAVLDELTGLLDAAATERALQRRRILNELISTEESYVGDVRFLLNVYITILASLPTLPTGLRSTINRNLAEVVELHEEILQELRRIMPDAEHVEARLAVMSNGRVLDCNSYAHNHRHRTSLDVVPEGGRASTWGQQTQETPSSPQEVAEVAKVFARKVNMPEYCALGLHGPANAHQMNRFFIYKEYGAKYELMMKDISLAHRTMPEWDTYQKGLEALASTYCSVRSNKASSKRALTIGDLLVKPIQRICKYPLLFAELLRHTPVSDCPNSHMEIDSTLTRLREATAEMNRATDDVHTKATLEKTWLLQDRLAFPNRKLDATSKNHIRSFGHIRLCGALHVCWQSSNAIEGRYMICLLYRNVLCLASAGRVEPVYTILACISLHRARMEATDNGRGLQSHAAPFSWKLEFEHDHQLYEMIMTACTAKEETEWCAHLGQSTEEELEFDNSCIFGTMDLDIKSMGAVFGKPGTIARRLSIQRAATVGPKSTLAQVILKNTSITRDAASGASALTTINRSQSLLTTNQRVPVLAPPRSERARLEALLTDVWSRETLPFPGMPTRSRSEHLVRTSASSMMRKLSVASITNSFAKRSGSVSRKASKSTNDEMIPEGSLQVGLQGLVNDGLEADSDSDTYSKTEKGRPRMDGGNCQQTEMPQPGLDSVEEAPGTIRRTTAGEGFEAQFINEPILRTSSPNSIHVWLGKTISEKSHTLSTEKENSFRVANEKPHSSGRWARAGVSKSETRSHSFRSLFR</sequence>
<name>A0A084AQD8_STACB</name>
<dbReference type="GO" id="GO:0005085">
    <property type="term" value="F:guanyl-nucleotide exchange factor activity"/>
    <property type="evidence" value="ECO:0007669"/>
    <property type="project" value="InterPro"/>
</dbReference>
<dbReference type="InterPro" id="IPR000219">
    <property type="entry name" value="DH_dom"/>
</dbReference>
<feature type="region of interest" description="Disordered" evidence="1">
    <location>
        <begin position="128"/>
        <end position="169"/>
    </location>
</feature>
<dbReference type="PANTHER" id="PTHR45818:SF3">
    <property type="entry name" value="PROTEIN VAV"/>
    <property type="match status" value="1"/>
</dbReference>
<dbReference type="HOGENOM" id="CLU_010210_0_1_1"/>
<dbReference type="EMBL" id="KL648614">
    <property type="protein sequence ID" value="KEY67517.1"/>
    <property type="molecule type" value="Genomic_DNA"/>
</dbReference>
<keyword evidence="4" id="KW-1185">Reference proteome</keyword>
<evidence type="ECO:0000313" key="4">
    <source>
        <dbReference type="Proteomes" id="UP000028045"/>
    </source>
</evidence>
<organism evidence="3 4">
    <name type="scientific">Stachybotrys chartarum (strain CBS 109288 / IBT 7711)</name>
    <name type="common">Toxic black mold</name>
    <name type="synonym">Stilbospora chartarum</name>
    <dbReference type="NCBI Taxonomy" id="1280523"/>
    <lineage>
        <taxon>Eukaryota</taxon>
        <taxon>Fungi</taxon>
        <taxon>Dikarya</taxon>
        <taxon>Ascomycota</taxon>
        <taxon>Pezizomycotina</taxon>
        <taxon>Sordariomycetes</taxon>
        <taxon>Hypocreomycetidae</taxon>
        <taxon>Hypocreales</taxon>
        <taxon>Stachybotryaceae</taxon>
        <taxon>Stachybotrys</taxon>
    </lineage>
</organism>
<feature type="region of interest" description="Disordered" evidence="1">
    <location>
        <begin position="189"/>
        <end position="220"/>
    </location>
</feature>
<dbReference type="Pfam" id="PF00621">
    <property type="entry name" value="RhoGEF"/>
    <property type="match status" value="1"/>
</dbReference>
<evidence type="ECO:0000256" key="1">
    <source>
        <dbReference type="SAM" id="MobiDB-lite"/>
    </source>
</evidence>
<dbReference type="PROSITE" id="PS50010">
    <property type="entry name" value="DH_2"/>
    <property type="match status" value="1"/>
</dbReference>